<dbReference type="InterPro" id="IPR036034">
    <property type="entry name" value="PDZ_sf"/>
</dbReference>
<dbReference type="VEuPathDB" id="FungiDB:SDRG_08656"/>
<dbReference type="GeneID" id="19949383"/>
<gene>
    <name evidence="3" type="ORF">SDRG_08656</name>
</gene>
<evidence type="ECO:0000259" key="2">
    <source>
        <dbReference type="PROSITE" id="PS50106"/>
    </source>
</evidence>
<feature type="domain" description="PDZ" evidence="2">
    <location>
        <begin position="98"/>
        <end position="166"/>
    </location>
</feature>
<feature type="coiled-coil region" evidence="1">
    <location>
        <begin position="195"/>
        <end position="323"/>
    </location>
</feature>
<reference evidence="3 4" key="1">
    <citation type="submission" date="2012-04" db="EMBL/GenBank/DDBJ databases">
        <title>The Genome Sequence of Saprolegnia declina VS20.</title>
        <authorList>
            <consortium name="The Broad Institute Genome Sequencing Platform"/>
            <person name="Russ C."/>
            <person name="Nusbaum C."/>
            <person name="Tyler B."/>
            <person name="van West P."/>
            <person name="Dieguez-Uribeondo J."/>
            <person name="de Bruijn I."/>
            <person name="Tripathy S."/>
            <person name="Jiang R."/>
            <person name="Young S.K."/>
            <person name="Zeng Q."/>
            <person name="Gargeya S."/>
            <person name="Fitzgerald M."/>
            <person name="Haas B."/>
            <person name="Abouelleil A."/>
            <person name="Alvarado L."/>
            <person name="Arachchi H.M."/>
            <person name="Berlin A."/>
            <person name="Chapman S.B."/>
            <person name="Goldberg J."/>
            <person name="Griggs A."/>
            <person name="Gujja S."/>
            <person name="Hansen M."/>
            <person name="Howarth C."/>
            <person name="Imamovic A."/>
            <person name="Larimer J."/>
            <person name="McCowen C."/>
            <person name="Montmayeur A."/>
            <person name="Murphy C."/>
            <person name="Neiman D."/>
            <person name="Pearson M."/>
            <person name="Priest M."/>
            <person name="Roberts A."/>
            <person name="Saif S."/>
            <person name="Shea T."/>
            <person name="Sisk P."/>
            <person name="Sykes S."/>
            <person name="Wortman J."/>
            <person name="Nusbaum C."/>
            <person name="Birren B."/>
        </authorList>
    </citation>
    <scope>NUCLEOTIDE SEQUENCE [LARGE SCALE GENOMIC DNA]</scope>
    <source>
        <strain evidence="3 4">VS20</strain>
    </source>
</reference>
<accession>T0RUH1</accession>
<evidence type="ECO:0000313" key="3">
    <source>
        <dbReference type="EMBL" id="EQC33977.1"/>
    </source>
</evidence>
<dbReference type="Gene3D" id="2.30.42.10">
    <property type="match status" value="1"/>
</dbReference>
<keyword evidence="1" id="KW-0175">Coiled coil</keyword>
<name>T0RUH1_SAPDV</name>
<dbReference type="EMBL" id="JH767157">
    <property type="protein sequence ID" value="EQC33977.1"/>
    <property type="molecule type" value="Genomic_DNA"/>
</dbReference>
<dbReference type="Proteomes" id="UP000030762">
    <property type="component" value="Unassembled WGS sequence"/>
</dbReference>
<dbReference type="InParanoid" id="T0RUH1"/>
<sequence length="467" mass="50211">MDDRGDWEAALADGGHMDFMGDASLSSALLLRQSPPTKAPSLVPSPLSPLPSLSLDDLLPSAPVSPGLAAILPGDVHLFPNPLVATLPPPAVVVAPQCIDLRIVKENGVLGFGVVPRRGMGGVQVSTLQPASSADRAGLRIDDCLLRIGVNDVGSMALNDVVEQLKAVRPGEAIMLRVYRPTAPPTKKPRLMAPENALKKQVDAAAKDLANAIAEKTKLADRNTALRKRVQEIVIKADETLLQVTKEKDATIAKLTQDKADVAQALATLQAQMRIEARTLFDAKGNAEIKAQLDAAVLRIADLEDAERKRSAAKKHYVSVQAALAGKLLAQLETRVVEHLQIALATMAAARAATKSNAYNAATLPPTLTITVELCRPTTVFQLLDVTTVYDAFGFPVLTPLRLTWPAARAYAVFGQRLVYEERTGVNLVASGPVETKFDPTTELLEMTWKWSEHSVLREIGRSIRLA</sequence>
<organism evidence="3 4">
    <name type="scientific">Saprolegnia diclina (strain VS20)</name>
    <dbReference type="NCBI Taxonomy" id="1156394"/>
    <lineage>
        <taxon>Eukaryota</taxon>
        <taxon>Sar</taxon>
        <taxon>Stramenopiles</taxon>
        <taxon>Oomycota</taxon>
        <taxon>Saprolegniomycetes</taxon>
        <taxon>Saprolegniales</taxon>
        <taxon>Saprolegniaceae</taxon>
        <taxon>Saprolegnia</taxon>
    </lineage>
</organism>
<proteinExistence type="predicted"/>
<dbReference type="Pfam" id="PF00595">
    <property type="entry name" value="PDZ"/>
    <property type="match status" value="1"/>
</dbReference>
<dbReference type="SMART" id="SM00228">
    <property type="entry name" value="PDZ"/>
    <property type="match status" value="1"/>
</dbReference>
<dbReference type="AlphaFoldDB" id="T0RUH1"/>
<keyword evidence="4" id="KW-1185">Reference proteome</keyword>
<protein>
    <recommendedName>
        <fullName evidence="2">PDZ domain-containing protein</fullName>
    </recommendedName>
</protein>
<dbReference type="SUPFAM" id="SSF50156">
    <property type="entry name" value="PDZ domain-like"/>
    <property type="match status" value="1"/>
</dbReference>
<dbReference type="InterPro" id="IPR001478">
    <property type="entry name" value="PDZ"/>
</dbReference>
<dbReference type="PROSITE" id="PS50106">
    <property type="entry name" value="PDZ"/>
    <property type="match status" value="1"/>
</dbReference>
<evidence type="ECO:0000313" key="4">
    <source>
        <dbReference type="Proteomes" id="UP000030762"/>
    </source>
</evidence>
<dbReference type="RefSeq" id="XP_008612772.1">
    <property type="nucleotide sequence ID" value="XM_008614550.1"/>
</dbReference>
<dbReference type="OMA" id="LEMTWKW"/>
<evidence type="ECO:0000256" key="1">
    <source>
        <dbReference type="SAM" id="Coils"/>
    </source>
</evidence>
<dbReference type="OrthoDB" id="2157866at2759"/>